<gene>
    <name evidence="2" type="ORF">IEZ26_13150</name>
</gene>
<sequence>MEAPAPVRRSVPRALRRAWLAGLVLLIVGVVLPGTLLSVPGLVVLAAAAGVTAARDDTPRGWYALAVAVPALPLVVVAGVIAWMAVQGADLLVAALLVVYGGPVLVGFWAVFAIAAVVELVRGRRRRFGAAGPAWENDATPPSYS</sequence>
<evidence type="ECO:0000256" key="1">
    <source>
        <dbReference type="SAM" id="Phobius"/>
    </source>
</evidence>
<accession>A0ABR8ND57</accession>
<keyword evidence="1" id="KW-1133">Transmembrane helix</keyword>
<keyword evidence="1" id="KW-0812">Transmembrane</keyword>
<keyword evidence="3" id="KW-1185">Reference proteome</keyword>
<comment type="caution">
    <text evidence="2">The sequence shown here is derived from an EMBL/GenBank/DDBJ whole genome shotgun (WGS) entry which is preliminary data.</text>
</comment>
<protein>
    <recommendedName>
        <fullName evidence="4">MFS transporter permease</fullName>
    </recommendedName>
</protein>
<keyword evidence="1" id="KW-0472">Membrane</keyword>
<dbReference type="RefSeq" id="WP_191195213.1">
    <property type="nucleotide sequence ID" value="NZ_JACXYZ010000001.1"/>
</dbReference>
<dbReference type="EMBL" id="JACXYZ010000001">
    <property type="protein sequence ID" value="MBD3925576.1"/>
    <property type="molecule type" value="Genomic_DNA"/>
</dbReference>
<proteinExistence type="predicted"/>
<feature type="transmembrane region" description="Helical" evidence="1">
    <location>
        <begin position="62"/>
        <end position="86"/>
    </location>
</feature>
<evidence type="ECO:0000313" key="2">
    <source>
        <dbReference type="EMBL" id="MBD3925576.1"/>
    </source>
</evidence>
<feature type="transmembrane region" description="Helical" evidence="1">
    <location>
        <begin position="20"/>
        <end position="50"/>
    </location>
</feature>
<reference evidence="2 3" key="1">
    <citation type="submission" date="2020-09" db="EMBL/GenBank/DDBJ databases">
        <title>novel species in genus Nocardioides.</title>
        <authorList>
            <person name="Zhang G."/>
        </authorList>
    </citation>
    <scope>NUCLEOTIDE SEQUENCE [LARGE SCALE GENOMIC DNA]</scope>
    <source>
        <strain evidence="2 3">KCTC 39551</strain>
    </source>
</reference>
<feature type="transmembrane region" description="Helical" evidence="1">
    <location>
        <begin position="92"/>
        <end position="118"/>
    </location>
</feature>
<evidence type="ECO:0000313" key="3">
    <source>
        <dbReference type="Proteomes" id="UP000618818"/>
    </source>
</evidence>
<name>A0ABR8ND57_9ACTN</name>
<dbReference type="Proteomes" id="UP000618818">
    <property type="component" value="Unassembled WGS sequence"/>
</dbReference>
<evidence type="ECO:0008006" key="4">
    <source>
        <dbReference type="Google" id="ProtNLM"/>
    </source>
</evidence>
<organism evidence="2 3">
    <name type="scientific">Nocardioides cavernae</name>
    <dbReference type="NCBI Taxonomy" id="1921566"/>
    <lineage>
        <taxon>Bacteria</taxon>
        <taxon>Bacillati</taxon>
        <taxon>Actinomycetota</taxon>
        <taxon>Actinomycetes</taxon>
        <taxon>Propionibacteriales</taxon>
        <taxon>Nocardioidaceae</taxon>
        <taxon>Nocardioides</taxon>
    </lineage>
</organism>